<feature type="transmembrane region" description="Helical" evidence="2">
    <location>
        <begin position="164"/>
        <end position="184"/>
    </location>
</feature>
<organism evidence="3">
    <name type="scientific">Mycobacterium triplex</name>
    <dbReference type="NCBI Taxonomy" id="47839"/>
    <lineage>
        <taxon>Bacteria</taxon>
        <taxon>Bacillati</taxon>
        <taxon>Actinomycetota</taxon>
        <taxon>Actinomycetes</taxon>
        <taxon>Mycobacteriales</taxon>
        <taxon>Mycobacteriaceae</taxon>
        <taxon>Mycobacterium</taxon>
        <taxon>Mycobacterium simiae complex</taxon>
    </lineage>
</organism>
<feature type="region of interest" description="Disordered" evidence="1">
    <location>
        <begin position="589"/>
        <end position="609"/>
    </location>
</feature>
<feature type="compositionally biased region" description="Basic and acidic residues" evidence="1">
    <location>
        <begin position="599"/>
        <end position="609"/>
    </location>
</feature>
<feature type="compositionally biased region" description="Low complexity" evidence="1">
    <location>
        <begin position="525"/>
        <end position="534"/>
    </location>
</feature>
<dbReference type="RefSeq" id="WP_225337322.1">
    <property type="nucleotide sequence ID" value="NZ_HG964447.1"/>
</dbReference>
<dbReference type="AlphaFoldDB" id="A0A024K629"/>
<feature type="compositionally biased region" description="Gly residues" evidence="1">
    <location>
        <begin position="535"/>
        <end position="546"/>
    </location>
</feature>
<feature type="transmembrane region" description="Helical" evidence="2">
    <location>
        <begin position="353"/>
        <end position="372"/>
    </location>
</feature>
<dbReference type="EMBL" id="HG964447">
    <property type="protein sequence ID" value="CDO91254.1"/>
    <property type="molecule type" value="Genomic_DNA"/>
</dbReference>
<evidence type="ECO:0000256" key="2">
    <source>
        <dbReference type="SAM" id="Phobius"/>
    </source>
</evidence>
<reference evidence="3" key="2">
    <citation type="submission" date="2014-04" db="EMBL/GenBank/DDBJ databases">
        <authorList>
            <person name="Urmite Genomes U."/>
        </authorList>
    </citation>
    <scope>NUCLEOTIDE SEQUENCE</scope>
    <source>
        <strain evidence="3">DSM 44626</strain>
    </source>
</reference>
<accession>A0A024K629</accession>
<dbReference type="STRING" id="47839.BN973_05661"/>
<sequence>MRDHRPNSGGRVLVDADRLARWDQGIRAWTPAAVLRWCARHRAVTTAVLIGFLLLVVGAAQASADPGTGADTGAGDVLISWMGIKDSDNVPVAKYTLTLNQGGWDDPTAKIFSYVDSVVYEVYLCVTTTALWLIKFVLDFSWLKLFTGPFQTIGHGVDTAMDRFGLAATALAVLAIIAVCTVLAGRTAKAVSNIAMAMVMIGIAATIFANPLAELVGPDGLLAKGRDTGLQIASSVSDGHMSDNGGKANIDDMVSRLADRFLRSPTQMINFGQVSDSISRKCKEAWSKGIKDQHGDKLKDDIQGCDSKKGDQMHDKSMGNPAAFLVPLSICGFLASILVAFACYFVWHVVRAAVQAMLYAALAPPAFAIGVIPGGPQMFAWKTLLDCAMAFAAMVIYTAAFGGYNVILDQVFKESTNAIQSIFLTTLVLAFGFAFFGPLRRMFDRSRDTMAAKLGGGNSGGSGRGWLSKSADLAALKGNLAPGGRGASSNKREPGRIQPESDSSSSAGGGGGGAGPDGGDGPGSGPASISDPAAGGAGASGAGRAGGDADTSSDAGGHQRAPQPAEPAVVVSDASRVHDRLAEAVRIYRASRGGGGGGREGRHALSEAA</sequence>
<feature type="compositionally biased region" description="Gly residues" evidence="1">
    <location>
        <begin position="507"/>
        <end position="524"/>
    </location>
</feature>
<dbReference type="Proteomes" id="UP000028880">
    <property type="component" value="Unassembled WGS sequence"/>
</dbReference>
<feature type="transmembrane region" description="Helical" evidence="2">
    <location>
        <begin position="384"/>
        <end position="407"/>
    </location>
</feature>
<protein>
    <recommendedName>
        <fullName evidence="4">TrbL/VirB6 plasmid conjugal transfer protein</fullName>
    </recommendedName>
</protein>
<dbReference type="eggNOG" id="ENOG50303YC">
    <property type="taxonomic scope" value="Bacteria"/>
</dbReference>
<feature type="transmembrane region" description="Helical" evidence="2">
    <location>
        <begin position="43"/>
        <end position="62"/>
    </location>
</feature>
<keyword evidence="2" id="KW-0472">Membrane</keyword>
<name>A0A024K629_9MYCO</name>
<reference evidence="3" key="1">
    <citation type="journal article" date="2014" name="Genome Announc.">
        <title>Draft Genome Sequence of Mycobacterium triplex DSM 44626.</title>
        <authorList>
            <person name="Sassi M."/>
            <person name="Croce O."/>
            <person name="Robert C."/>
            <person name="Raoult D."/>
            <person name="Drancourt M."/>
        </authorList>
    </citation>
    <scope>NUCLEOTIDE SEQUENCE [LARGE SCALE GENOMIC DNA]</scope>
    <source>
        <strain evidence="3">DSM 44626</strain>
    </source>
</reference>
<feature type="transmembrane region" description="Helical" evidence="2">
    <location>
        <begin position="322"/>
        <end position="347"/>
    </location>
</feature>
<feature type="transmembrane region" description="Helical" evidence="2">
    <location>
        <begin position="190"/>
        <end position="209"/>
    </location>
</feature>
<proteinExistence type="predicted"/>
<evidence type="ECO:0008006" key="4">
    <source>
        <dbReference type="Google" id="ProtNLM"/>
    </source>
</evidence>
<gene>
    <name evidence="3" type="ORF">BN973_05661</name>
</gene>
<evidence type="ECO:0000256" key="1">
    <source>
        <dbReference type="SAM" id="MobiDB-lite"/>
    </source>
</evidence>
<evidence type="ECO:0000313" key="3">
    <source>
        <dbReference type="EMBL" id="CDO91254.1"/>
    </source>
</evidence>
<feature type="region of interest" description="Disordered" evidence="1">
    <location>
        <begin position="478"/>
        <end position="574"/>
    </location>
</feature>
<keyword evidence="2" id="KW-1133">Transmembrane helix</keyword>
<feature type="transmembrane region" description="Helical" evidence="2">
    <location>
        <begin position="419"/>
        <end position="439"/>
    </location>
</feature>
<keyword evidence="2" id="KW-0812">Transmembrane</keyword>
<dbReference type="HOGENOM" id="CLU_448215_0_0_11"/>